<evidence type="ECO:0000313" key="2">
    <source>
        <dbReference type="EMBL" id="KKL79602.1"/>
    </source>
</evidence>
<dbReference type="EMBL" id="LAZR01023121">
    <property type="protein sequence ID" value="KKL79602.1"/>
    <property type="molecule type" value="Genomic_DNA"/>
</dbReference>
<dbReference type="Pfam" id="PF23859">
    <property type="entry name" value="DpdA"/>
    <property type="match status" value="1"/>
</dbReference>
<dbReference type="AlphaFoldDB" id="A0A0F9HWY5"/>
<organism evidence="2">
    <name type="scientific">marine sediment metagenome</name>
    <dbReference type="NCBI Taxonomy" id="412755"/>
    <lineage>
        <taxon>unclassified sequences</taxon>
        <taxon>metagenomes</taxon>
        <taxon>ecological metagenomes</taxon>
    </lineage>
</organism>
<feature type="domain" description="DeoxyPurine in DNA protein A" evidence="1">
    <location>
        <begin position="8"/>
        <end position="229"/>
    </location>
</feature>
<name>A0A0F9HWY5_9ZZZZ</name>
<protein>
    <recommendedName>
        <fullName evidence="1">DeoxyPurine in DNA protein A domain-containing protein</fullName>
    </recommendedName>
</protein>
<evidence type="ECO:0000259" key="1">
    <source>
        <dbReference type="Pfam" id="PF23859"/>
    </source>
</evidence>
<reference evidence="2" key="1">
    <citation type="journal article" date="2015" name="Nature">
        <title>Complex archaea that bridge the gap between prokaryotes and eukaryotes.</title>
        <authorList>
            <person name="Spang A."/>
            <person name="Saw J.H."/>
            <person name="Jorgensen S.L."/>
            <person name="Zaremba-Niedzwiedzka K."/>
            <person name="Martijn J."/>
            <person name="Lind A.E."/>
            <person name="van Eijk R."/>
            <person name="Schleper C."/>
            <person name="Guy L."/>
            <person name="Ettema T.J."/>
        </authorList>
    </citation>
    <scope>NUCLEOTIDE SEQUENCE</scope>
</reference>
<sequence>MTDIIRPRFFIGLHQPSDAWRFRQCMISVNRLEHNGRMRLSDIAVNDWILDSGAFSRLATGKGHMSVENYIVHINRWTGCGNLLAAVSQDYMCEPFMLQKAKEFAFSDGTVKHHQELTIARYDALVNAQPSAYIMPVLQGYEPGEYITHIRQYEDRLIQGAWVGVGSVCKRNSDSQQIERVLTAINSERPDLLLHGFGLKSKALTNHAVNEMLFSTDSMAWSYAARMNGHGANDPQNAQAYIDALESLPVQMMLF</sequence>
<comment type="caution">
    <text evidence="2">The sequence shown here is derived from an EMBL/GenBank/DDBJ whole genome shotgun (WGS) entry which is preliminary data.</text>
</comment>
<dbReference type="InterPro" id="IPR055645">
    <property type="entry name" value="DpdA"/>
</dbReference>
<gene>
    <name evidence="2" type="ORF">LCGC14_2013170</name>
</gene>
<proteinExistence type="predicted"/>
<accession>A0A0F9HWY5</accession>